<dbReference type="SUPFAM" id="SSF46689">
    <property type="entry name" value="Homeodomain-like"/>
    <property type="match status" value="1"/>
</dbReference>
<dbReference type="AlphaFoldDB" id="A0A841IMA0"/>
<evidence type="ECO:0000256" key="1">
    <source>
        <dbReference type="ARBA" id="ARBA00023015"/>
    </source>
</evidence>
<keyword evidence="2 4" id="KW-0238">DNA-binding</keyword>
<dbReference type="InterPro" id="IPR009057">
    <property type="entry name" value="Homeodomain-like_sf"/>
</dbReference>
<organism evidence="6 7">
    <name type="scientific">Nocardiopsis algeriensis</name>
    <dbReference type="NCBI Taxonomy" id="1478215"/>
    <lineage>
        <taxon>Bacteria</taxon>
        <taxon>Bacillati</taxon>
        <taxon>Actinomycetota</taxon>
        <taxon>Actinomycetes</taxon>
        <taxon>Streptosporangiales</taxon>
        <taxon>Nocardiopsidaceae</taxon>
        <taxon>Nocardiopsis</taxon>
    </lineage>
</organism>
<dbReference type="PROSITE" id="PS50977">
    <property type="entry name" value="HTH_TETR_2"/>
    <property type="match status" value="1"/>
</dbReference>
<dbReference type="SUPFAM" id="SSF48498">
    <property type="entry name" value="Tetracyclin repressor-like, C-terminal domain"/>
    <property type="match status" value="1"/>
</dbReference>
<evidence type="ECO:0000259" key="5">
    <source>
        <dbReference type="PROSITE" id="PS50977"/>
    </source>
</evidence>
<dbReference type="PROSITE" id="PS00322">
    <property type="entry name" value="HISTONE_H3_1"/>
    <property type="match status" value="1"/>
</dbReference>
<dbReference type="Gene3D" id="1.10.357.10">
    <property type="entry name" value="Tetracycline Repressor, domain 2"/>
    <property type="match status" value="1"/>
</dbReference>
<protein>
    <submittedName>
        <fullName evidence="6">AcrR family transcriptional regulator</fullName>
    </submittedName>
</protein>
<dbReference type="InterPro" id="IPR000164">
    <property type="entry name" value="Histone_H3/CENP-A"/>
</dbReference>
<proteinExistence type="predicted"/>
<dbReference type="Proteomes" id="UP000536604">
    <property type="component" value="Unassembled WGS sequence"/>
</dbReference>
<evidence type="ECO:0000256" key="2">
    <source>
        <dbReference type="ARBA" id="ARBA00023125"/>
    </source>
</evidence>
<keyword evidence="7" id="KW-1185">Reference proteome</keyword>
<comment type="caution">
    <text evidence="6">The sequence shown here is derived from an EMBL/GenBank/DDBJ whole genome shotgun (WGS) entry which is preliminary data.</text>
</comment>
<dbReference type="InterPro" id="IPR050109">
    <property type="entry name" value="HTH-type_TetR-like_transc_reg"/>
</dbReference>
<dbReference type="PANTHER" id="PTHR30055">
    <property type="entry name" value="HTH-TYPE TRANSCRIPTIONAL REGULATOR RUTR"/>
    <property type="match status" value="1"/>
</dbReference>
<evidence type="ECO:0000256" key="3">
    <source>
        <dbReference type="ARBA" id="ARBA00023163"/>
    </source>
</evidence>
<gene>
    <name evidence="6" type="ORF">FHS13_001117</name>
</gene>
<name>A0A841IMA0_9ACTN</name>
<evidence type="ECO:0000313" key="6">
    <source>
        <dbReference type="EMBL" id="MBB6119182.1"/>
    </source>
</evidence>
<dbReference type="RefSeq" id="WP_184288516.1">
    <property type="nucleotide sequence ID" value="NZ_JACHJO010000003.1"/>
</dbReference>
<dbReference type="GO" id="GO:0000786">
    <property type="term" value="C:nucleosome"/>
    <property type="evidence" value="ECO:0007669"/>
    <property type="project" value="InterPro"/>
</dbReference>
<dbReference type="GO" id="GO:0003700">
    <property type="term" value="F:DNA-binding transcription factor activity"/>
    <property type="evidence" value="ECO:0007669"/>
    <property type="project" value="TreeGrafter"/>
</dbReference>
<keyword evidence="1" id="KW-0805">Transcription regulation</keyword>
<feature type="domain" description="HTH tetR-type" evidence="5">
    <location>
        <begin position="15"/>
        <end position="75"/>
    </location>
</feature>
<dbReference type="EMBL" id="JACHJO010000003">
    <property type="protein sequence ID" value="MBB6119182.1"/>
    <property type="molecule type" value="Genomic_DNA"/>
</dbReference>
<evidence type="ECO:0000313" key="7">
    <source>
        <dbReference type="Proteomes" id="UP000536604"/>
    </source>
</evidence>
<dbReference type="InterPro" id="IPR001647">
    <property type="entry name" value="HTH_TetR"/>
</dbReference>
<dbReference type="Pfam" id="PF00440">
    <property type="entry name" value="TetR_N"/>
    <property type="match status" value="1"/>
</dbReference>
<sequence>MSDRKKAPRKQIRADERRRQLLAASLRVMKREGIAAATTRAICAEAGMPHGAFHYCFRSKRELYAALLASDIEIDLDAVWPELSPEADPQENIRKLLLAYWSQVEADPEAQLVLFDLGSFVLRDPELQELPGQEYRASLDRATGYITRLGDEAGLTYLCEEHTLAELVVTTLNGVAWSWLAHRDSAVARASLTQFAELVAGLTRRKAARPV</sequence>
<reference evidence="6 7" key="1">
    <citation type="submission" date="2020-08" db="EMBL/GenBank/DDBJ databases">
        <title>Genomic Encyclopedia of Type Strains, Phase III (KMG-III): the genomes of soil and plant-associated and newly described type strains.</title>
        <authorList>
            <person name="Whitman W."/>
        </authorList>
    </citation>
    <scope>NUCLEOTIDE SEQUENCE [LARGE SCALE GENOMIC DNA]</scope>
    <source>
        <strain evidence="6 7">CECT 8712</strain>
    </source>
</reference>
<evidence type="ECO:0000256" key="4">
    <source>
        <dbReference type="PROSITE-ProRule" id="PRU00335"/>
    </source>
</evidence>
<keyword evidence="3" id="KW-0804">Transcription</keyword>
<feature type="DNA-binding region" description="H-T-H motif" evidence="4">
    <location>
        <begin position="38"/>
        <end position="57"/>
    </location>
</feature>
<accession>A0A841IMA0</accession>
<dbReference type="GO" id="GO:0030527">
    <property type="term" value="F:structural constituent of chromatin"/>
    <property type="evidence" value="ECO:0007669"/>
    <property type="project" value="InterPro"/>
</dbReference>
<dbReference type="InterPro" id="IPR036271">
    <property type="entry name" value="Tet_transcr_reg_TetR-rel_C_sf"/>
</dbReference>
<dbReference type="GO" id="GO:0000976">
    <property type="term" value="F:transcription cis-regulatory region binding"/>
    <property type="evidence" value="ECO:0007669"/>
    <property type="project" value="TreeGrafter"/>
</dbReference>
<dbReference type="PANTHER" id="PTHR30055:SF234">
    <property type="entry name" value="HTH-TYPE TRANSCRIPTIONAL REGULATOR BETI"/>
    <property type="match status" value="1"/>
</dbReference>